<reference evidence="3" key="1">
    <citation type="submission" date="2015-10" db="EMBL/GenBank/DDBJ databases">
        <authorList>
            <person name="Luecker S."/>
            <person name="Luecker S."/>
        </authorList>
    </citation>
    <scope>NUCLEOTIDE SEQUENCE [LARGE SCALE GENOMIC DNA]</scope>
</reference>
<dbReference type="InterPro" id="IPR013813">
    <property type="entry name" value="Endoribo_LPSP/chorism_mut-like"/>
</dbReference>
<keyword evidence="3" id="KW-1185">Reference proteome</keyword>
<dbReference type="CDD" id="cd02199">
    <property type="entry name" value="YjgF_YER057c_UK114_like_1"/>
    <property type="match status" value="1"/>
</dbReference>
<protein>
    <recommendedName>
        <fullName evidence="1">Endoribonuclease L-PSP/chorismate mutase-like domain-containing protein</fullName>
    </recommendedName>
</protein>
<gene>
    <name evidence="2" type="ORF">COMA2_210063</name>
</gene>
<dbReference type="EMBL" id="CZPZ01000014">
    <property type="protein sequence ID" value="CUS36277.1"/>
    <property type="molecule type" value="Genomic_DNA"/>
</dbReference>
<organism evidence="2 3">
    <name type="scientific">Candidatus Nitrospira nitrificans</name>
    <dbReference type="NCBI Taxonomy" id="1742973"/>
    <lineage>
        <taxon>Bacteria</taxon>
        <taxon>Pseudomonadati</taxon>
        <taxon>Nitrospirota</taxon>
        <taxon>Nitrospiria</taxon>
        <taxon>Nitrospirales</taxon>
        <taxon>Nitrospiraceae</taxon>
        <taxon>Nitrospira</taxon>
    </lineage>
</organism>
<evidence type="ECO:0000313" key="2">
    <source>
        <dbReference type="EMBL" id="CUS36277.1"/>
    </source>
</evidence>
<dbReference type="OrthoDB" id="9806350at2"/>
<dbReference type="AlphaFoldDB" id="A0A0S4LFJ4"/>
<dbReference type="PANTHER" id="PTHR43760">
    <property type="entry name" value="ENDORIBONUCLEASE-RELATED"/>
    <property type="match status" value="1"/>
</dbReference>
<sequence length="152" mass="16065">MTPEARLHELRLTLPDPPLPLGAYVPAVEAGGLLFVSGMLPVQEGRPAWNGRLGERLSVTEGRDAARLAALNGLAVARAALGSLNRIRRLVRLTVHISATQDFGEHARVADGASELLAAVFKDGGGHARLAVGASSLPAHMPVELELIFELQ</sequence>
<evidence type="ECO:0000313" key="3">
    <source>
        <dbReference type="Proteomes" id="UP000198736"/>
    </source>
</evidence>
<dbReference type="STRING" id="1742973.COMA2_210063"/>
<dbReference type="RefSeq" id="WP_090897772.1">
    <property type="nucleotide sequence ID" value="NZ_CZPZ01000014.1"/>
</dbReference>
<dbReference type="InterPro" id="IPR035959">
    <property type="entry name" value="RutC-like_sf"/>
</dbReference>
<evidence type="ECO:0000259" key="1">
    <source>
        <dbReference type="Pfam" id="PF14588"/>
    </source>
</evidence>
<dbReference type="Pfam" id="PF14588">
    <property type="entry name" value="YjgF_endoribonc"/>
    <property type="match status" value="1"/>
</dbReference>
<feature type="domain" description="Endoribonuclease L-PSP/chorismate mutase-like" evidence="1">
    <location>
        <begin position="4"/>
        <end position="138"/>
    </location>
</feature>
<dbReference type="Proteomes" id="UP000198736">
    <property type="component" value="Unassembled WGS sequence"/>
</dbReference>
<dbReference type="PANTHER" id="PTHR43760:SF1">
    <property type="entry name" value="ENDORIBONUCLEASE L-PSP_CHORISMATE MUTASE-LIKE DOMAIN-CONTAINING PROTEIN"/>
    <property type="match status" value="1"/>
</dbReference>
<dbReference type="Gene3D" id="3.30.1330.40">
    <property type="entry name" value="RutC-like"/>
    <property type="match status" value="1"/>
</dbReference>
<name>A0A0S4LFJ4_9BACT</name>
<dbReference type="SUPFAM" id="SSF55298">
    <property type="entry name" value="YjgF-like"/>
    <property type="match status" value="1"/>
</dbReference>
<proteinExistence type="predicted"/>
<accession>A0A0S4LFJ4</accession>